<evidence type="ECO:0000313" key="1">
    <source>
        <dbReference type="EMBL" id="KAF2153216.1"/>
    </source>
</evidence>
<sequence>MCSAHYLELANFCTYRTGIVPCDFELTVAADYSALLEDKYCNSIVFLPCSETWAGLRPACITPVMLHASTVDVLWLMLFRVWHLRAHTLSRPKPDFQVQIRLRYFDMNCSQGKARRHEEIVKLQVYLARSTLTASMNTALRTRLSIRNTRLGRGTSRSPKFWSQVRCIHQTPCRRPAPPCRRP</sequence>
<dbReference type="Proteomes" id="UP000799439">
    <property type="component" value="Unassembled WGS sequence"/>
</dbReference>
<evidence type="ECO:0000313" key="2">
    <source>
        <dbReference type="Proteomes" id="UP000799439"/>
    </source>
</evidence>
<keyword evidence="2" id="KW-1185">Reference proteome</keyword>
<organism evidence="1 2">
    <name type="scientific">Myriangium duriaei CBS 260.36</name>
    <dbReference type="NCBI Taxonomy" id="1168546"/>
    <lineage>
        <taxon>Eukaryota</taxon>
        <taxon>Fungi</taxon>
        <taxon>Dikarya</taxon>
        <taxon>Ascomycota</taxon>
        <taxon>Pezizomycotina</taxon>
        <taxon>Dothideomycetes</taxon>
        <taxon>Dothideomycetidae</taxon>
        <taxon>Myriangiales</taxon>
        <taxon>Myriangiaceae</taxon>
        <taxon>Myriangium</taxon>
    </lineage>
</organism>
<dbReference type="AlphaFoldDB" id="A0A9P4J2E0"/>
<comment type="caution">
    <text evidence="1">The sequence shown here is derived from an EMBL/GenBank/DDBJ whole genome shotgun (WGS) entry which is preliminary data.</text>
</comment>
<gene>
    <name evidence="1" type="ORF">K461DRAFT_137257</name>
</gene>
<accession>A0A9P4J2E0</accession>
<name>A0A9P4J2E0_9PEZI</name>
<reference evidence="1" key="1">
    <citation type="journal article" date="2020" name="Stud. Mycol.">
        <title>101 Dothideomycetes genomes: a test case for predicting lifestyles and emergence of pathogens.</title>
        <authorList>
            <person name="Haridas S."/>
            <person name="Albert R."/>
            <person name="Binder M."/>
            <person name="Bloem J."/>
            <person name="Labutti K."/>
            <person name="Salamov A."/>
            <person name="Andreopoulos B."/>
            <person name="Baker S."/>
            <person name="Barry K."/>
            <person name="Bills G."/>
            <person name="Bluhm B."/>
            <person name="Cannon C."/>
            <person name="Castanera R."/>
            <person name="Culley D."/>
            <person name="Daum C."/>
            <person name="Ezra D."/>
            <person name="Gonzalez J."/>
            <person name="Henrissat B."/>
            <person name="Kuo A."/>
            <person name="Liang C."/>
            <person name="Lipzen A."/>
            <person name="Lutzoni F."/>
            <person name="Magnuson J."/>
            <person name="Mondo S."/>
            <person name="Nolan M."/>
            <person name="Ohm R."/>
            <person name="Pangilinan J."/>
            <person name="Park H.-J."/>
            <person name="Ramirez L."/>
            <person name="Alfaro M."/>
            <person name="Sun H."/>
            <person name="Tritt A."/>
            <person name="Yoshinaga Y."/>
            <person name="Zwiers L.-H."/>
            <person name="Turgeon B."/>
            <person name="Goodwin S."/>
            <person name="Spatafora J."/>
            <person name="Crous P."/>
            <person name="Grigoriev I."/>
        </authorList>
    </citation>
    <scope>NUCLEOTIDE SEQUENCE</scope>
    <source>
        <strain evidence="1">CBS 260.36</strain>
    </source>
</reference>
<dbReference type="EMBL" id="ML996085">
    <property type="protein sequence ID" value="KAF2153216.1"/>
    <property type="molecule type" value="Genomic_DNA"/>
</dbReference>
<proteinExistence type="predicted"/>
<protein>
    <submittedName>
        <fullName evidence="1">Uncharacterized protein</fullName>
    </submittedName>
</protein>